<name>A0A6G1GDG0_9PEZI</name>
<organism evidence="2">
    <name type="scientific">Eremomyces bilateralis CBS 781.70</name>
    <dbReference type="NCBI Taxonomy" id="1392243"/>
    <lineage>
        <taxon>Eukaryota</taxon>
        <taxon>Fungi</taxon>
        <taxon>Dikarya</taxon>
        <taxon>Ascomycota</taxon>
        <taxon>Pezizomycotina</taxon>
        <taxon>Dothideomycetes</taxon>
        <taxon>Dothideomycetes incertae sedis</taxon>
        <taxon>Eremomycetales</taxon>
        <taxon>Eremomycetaceae</taxon>
        <taxon>Eremomyces</taxon>
    </lineage>
</organism>
<reference evidence="4" key="2">
    <citation type="submission" date="2020-04" db="EMBL/GenBank/DDBJ databases">
        <authorList>
            <consortium name="NCBI Genome Project"/>
        </authorList>
    </citation>
    <scope>NUCLEOTIDE SEQUENCE</scope>
    <source>
        <strain evidence="4">CBS 781.70</strain>
    </source>
</reference>
<protein>
    <submittedName>
        <fullName evidence="2 4">Uncharacterized protein</fullName>
    </submittedName>
</protein>
<proteinExistence type="predicted"/>
<evidence type="ECO:0000313" key="2">
    <source>
        <dbReference type="EMBL" id="KAF1816078.1"/>
    </source>
</evidence>
<feature type="compositionally biased region" description="Low complexity" evidence="1">
    <location>
        <begin position="432"/>
        <end position="446"/>
    </location>
</feature>
<reference evidence="4" key="3">
    <citation type="submission" date="2025-04" db="UniProtKB">
        <authorList>
            <consortium name="RefSeq"/>
        </authorList>
    </citation>
    <scope>IDENTIFICATION</scope>
    <source>
        <strain evidence="4">CBS 781.70</strain>
    </source>
</reference>
<feature type="region of interest" description="Disordered" evidence="1">
    <location>
        <begin position="180"/>
        <end position="266"/>
    </location>
</feature>
<keyword evidence="3" id="KW-1185">Reference proteome</keyword>
<feature type="compositionally biased region" description="Low complexity" evidence="1">
    <location>
        <begin position="247"/>
        <end position="258"/>
    </location>
</feature>
<feature type="non-terminal residue" evidence="2">
    <location>
        <position position="1"/>
    </location>
</feature>
<dbReference type="GeneID" id="54416549"/>
<feature type="region of interest" description="Disordered" evidence="1">
    <location>
        <begin position="94"/>
        <end position="119"/>
    </location>
</feature>
<sequence length="592" mass="65288">NQTGSLIASRYDPEQERAAPALPREIFLPRHRSVQLQAASWTAESHPDVARSFSNVRKPSDIGEEHLKTLNLSWTQVEKIEQICNSPSIPPVEWLGPPQPASTPSTHSPRLSDGRTAPQHRDFHGRIKEFQVPNSTAYSVLSRKAQGGAPAPRLSHSRRFWEALDESAYYWDTTQDHYIPPRGELDGSHEASPPGSTVGAEDSSTEATAQASDIHPQKKQKPSPVTPSPSATQSPFPPLTALNSNASTPSGPSSGTTSHQAVAARGLPRGTMYTGYRISSPTEVPMNALPALIRGFMEPIAWAHGLSVTTPRRAPVVKLGSVLWPVRLTHGIYRPDTDRVRARAGWIKGPIIGVRCADAGENQTDGLSSKEEILELVRDFGVLLLLAQERAREKDWEGKRPGEGMWWTTTPRWGGGPGGEMGEGLSDEEIKNGATEAGAGAANNEKSSSDAKAAEKQKKSQSAAERRKLAALEAWKTLRPSQPYWDIKTVYEAIGKPDEKDWDEVYLLSAVHSHISILRLRVHRAYVAFLTSGQFPNPVPEDPDWCRPTLKRTQWFDMFNMVERIEAVRATWGVLSWLTRSREDSDVEMKGT</sequence>
<evidence type="ECO:0000313" key="3">
    <source>
        <dbReference type="Proteomes" id="UP000504638"/>
    </source>
</evidence>
<feature type="compositionally biased region" description="Gly residues" evidence="1">
    <location>
        <begin position="413"/>
        <end position="422"/>
    </location>
</feature>
<dbReference type="OrthoDB" id="5407653at2759"/>
<dbReference type="EMBL" id="ML975150">
    <property type="protein sequence ID" value="KAF1816078.1"/>
    <property type="molecule type" value="Genomic_DNA"/>
</dbReference>
<feature type="compositionally biased region" description="Basic and acidic residues" evidence="1">
    <location>
        <begin position="447"/>
        <end position="463"/>
    </location>
</feature>
<evidence type="ECO:0000256" key="1">
    <source>
        <dbReference type="SAM" id="MobiDB-lite"/>
    </source>
</evidence>
<dbReference type="AlphaFoldDB" id="A0A6G1GDG0"/>
<dbReference type="RefSeq" id="XP_033537709.1">
    <property type="nucleotide sequence ID" value="XM_033675979.1"/>
</dbReference>
<feature type="region of interest" description="Disordered" evidence="1">
    <location>
        <begin position="394"/>
        <end position="463"/>
    </location>
</feature>
<evidence type="ECO:0000313" key="4">
    <source>
        <dbReference type="RefSeq" id="XP_033537709.1"/>
    </source>
</evidence>
<reference evidence="2 4" key="1">
    <citation type="submission" date="2020-01" db="EMBL/GenBank/DDBJ databases">
        <authorList>
            <consortium name="DOE Joint Genome Institute"/>
            <person name="Haridas S."/>
            <person name="Albert R."/>
            <person name="Binder M."/>
            <person name="Bloem J."/>
            <person name="Labutti K."/>
            <person name="Salamov A."/>
            <person name="Andreopoulos B."/>
            <person name="Baker S.E."/>
            <person name="Barry K."/>
            <person name="Bills G."/>
            <person name="Bluhm B.H."/>
            <person name="Cannon C."/>
            <person name="Castanera R."/>
            <person name="Culley D.E."/>
            <person name="Daum C."/>
            <person name="Ezra D."/>
            <person name="Gonzalez J.B."/>
            <person name="Henrissat B."/>
            <person name="Kuo A."/>
            <person name="Liang C."/>
            <person name="Lipzen A."/>
            <person name="Lutzoni F."/>
            <person name="Magnuson J."/>
            <person name="Mondo S."/>
            <person name="Nolan M."/>
            <person name="Ohm R."/>
            <person name="Pangilinan J."/>
            <person name="Park H.-J."/>
            <person name="Ramirez L."/>
            <person name="Alfaro M."/>
            <person name="Sun H."/>
            <person name="Tritt A."/>
            <person name="Yoshinaga Y."/>
            <person name="Zwiers L.-H."/>
            <person name="Turgeon B.G."/>
            <person name="Goodwin S.B."/>
            <person name="Spatafora J.W."/>
            <person name="Crous P.W."/>
            <person name="Grigoriev I.V."/>
        </authorList>
    </citation>
    <scope>NUCLEOTIDE SEQUENCE</scope>
    <source>
        <strain evidence="2 4">CBS 781.70</strain>
    </source>
</reference>
<accession>A0A6G1GDG0</accession>
<gene>
    <name evidence="2 4" type="ORF">P152DRAFT_389362</name>
</gene>
<dbReference type="Proteomes" id="UP000504638">
    <property type="component" value="Unplaced"/>
</dbReference>